<gene>
    <name evidence="2" type="ORF">JYU34_005042</name>
</gene>
<evidence type="ECO:0000313" key="3">
    <source>
        <dbReference type="Proteomes" id="UP000823941"/>
    </source>
</evidence>
<accession>A0ABQ7QVP2</accession>
<proteinExistence type="predicted"/>
<sequence length="74" mass="8119">MYTCKRDQTTKVIYKPRTPGQPQVIITISHFVAAVVSNKHLAAADKIMADQGETLPHPTGRGEVINDDTDSPIM</sequence>
<feature type="compositionally biased region" description="Acidic residues" evidence="1">
    <location>
        <begin position="65"/>
        <end position="74"/>
    </location>
</feature>
<keyword evidence="3" id="KW-1185">Reference proteome</keyword>
<organism evidence="2 3">
    <name type="scientific">Plutella xylostella</name>
    <name type="common">Diamondback moth</name>
    <name type="synonym">Plutella maculipennis</name>
    <dbReference type="NCBI Taxonomy" id="51655"/>
    <lineage>
        <taxon>Eukaryota</taxon>
        <taxon>Metazoa</taxon>
        <taxon>Ecdysozoa</taxon>
        <taxon>Arthropoda</taxon>
        <taxon>Hexapoda</taxon>
        <taxon>Insecta</taxon>
        <taxon>Pterygota</taxon>
        <taxon>Neoptera</taxon>
        <taxon>Endopterygota</taxon>
        <taxon>Lepidoptera</taxon>
        <taxon>Glossata</taxon>
        <taxon>Ditrysia</taxon>
        <taxon>Yponomeutoidea</taxon>
        <taxon>Plutellidae</taxon>
        <taxon>Plutella</taxon>
    </lineage>
</organism>
<feature type="region of interest" description="Disordered" evidence="1">
    <location>
        <begin position="52"/>
        <end position="74"/>
    </location>
</feature>
<protein>
    <submittedName>
        <fullName evidence="2">Uncharacterized protein</fullName>
    </submittedName>
</protein>
<name>A0ABQ7QVP2_PLUXY</name>
<evidence type="ECO:0000256" key="1">
    <source>
        <dbReference type="SAM" id="MobiDB-lite"/>
    </source>
</evidence>
<evidence type="ECO:0000313" key="2">
    <source>
        <dbReference type="EMBL" id="KAG7309122.1"/>
    </source>
</evidence>
<dbReference type="EMBL" id="JAHIBW010000007">
    <property type="protein sequence ID" value="KAG7309122.1"/>
    <property type="molecule type" value="Genomic_DNA"/>
</dbReference>
<dbReference type="Proteomes" id="UP000823941">
    <property type="component" value="Chromosome 7"/>
</dbReference>
<reference evidence="2 3" key="1">
    <citation type="submission" date="2021-06" db="EMBL/GenBank/DDBJ databases">
        <title>A haploid diamondback moth (Plutella xylostella L.) genome assembly resolves 31 chromosomes and identifies a diamide resistance mutation.</title>
        <authorList>
            <person name="Ward C.M."/>
            <person name="Perry K.D."/>
            <person name="Baker G."/>
            <person name="Powis K."/>
            <person name="Heckel D.G."/>
            <person name="Baxter S.W."/>
        </authorList>
    </citation>
    <scope>NUCLEOTIDE SEQUENCE [LARGE SCALE GENOMIC DNA]</scope>
    <source>
        <strain evidence="2 3">LV</strain>
        <tissue evidence="2">Single pupa</tissue>
    </source>
</reference>
<comment type="caution">
    <text evidence="2">The sequence shown here is derived from an EMBL/GenBank/DDBJ whole genome shotgun (WGS) entry which is preliminary data.</text>
</comment>